<organism evidence="1 2">
    <name type="scientific">Varibaculum cambriense</name>
    <dbReference type="NCBI Taxonomy" id="184870"/>
    <lineage>
        <taxon>Bacteria</taxon>
        <taxon>Bacillati</taxon>
        <taxon>Actinomycetota</taxon>
        <taxon>Actinomycetes</taxon>
        <taxon>Actinomycetales</taxon>
        <taxon>Actinomycetaceae</taxon>
        <taxon>Varibaculum</taxon>
    </lineage>
</organism>
<dbReference type="Proteomes" id="UP000070572">
    <property type="component" value="Unassembled WGS sequence"/>
</dbReference>
<sequence>MTMTTANKTTQIKLVNKMCPADRGATTALLGKDVLGYMKTQDGKIITTTKPRIEKSFWFGESGYDFQEKVELASKASRDQEYFKQKNIARAGFPSALANIQAALDGDGNFFLFKTWKNQPVYSVRYFANDKMLDPYSKMILANADREMTREELQTYKELTDVSMKAFERRLHTYLKRYGLSKCNFDTYWVDR</sequence>
<dbReference type="AlphaFoldDB" id="A0AB34WX46"/>
<dbReference type="EMBL" id="LSDN01000027">
    <property type="protein sequence ID" value="KXB79431.1"/>
    <property type="molecule type" value="Genomic_DNA"/>
</dbReference>
<evidence type="ECO:0000313" key="1">
    <source>
        <dbReference type="EMBL" id="KXB79431.1"/>
    </source>
</evidence>
<comment type="caution">
    <text evidence="1">The sequence shown here is derived from an EMBL/GenBank/DDBJ whole genome shotgun (WGS) entry which is preliminary data.</text>
</comment>
<proteinExistence type="predicted"/>
<reference evidence="1 2" key="1">
    <citation type="submission" date="2016-01" db="EMBL/GenBank/DDBJ databases">
        <authorList>
            <person name="Mitreva M."/>
            <person name="Pepin K.H."/>
            <person name="Mihindukulasuriya K.A."/>
            <person name="Fulton R."/>
            <person name="Fronick C."/>
            <person name="O'Laughlin M."/>
            <person name="Miner T."/>
            <person name="Herter B."/>
            <person name="Rosa B.A."/>
            <person name="Cordes M."/>
            <person name="Tomlinson C."/>
            <person name="Wollam A."/>
            <person name="Palsikar V.B."/>
            <person name="Mardis E.R."/>
            <person name="Wilson R.K."/>
        </authorList>
    </citation>
    <scope>NUCLEOTIDE SEQUENCE [LARGE SCALE GENOMIC DNA]</scope>
    <source>
        <strain evidence="1 2">DNF00696</strain>
    </source>
</reference>
<dbReference type="RefSeq" id="WP_060920828.1">
    <property type="nucleotide sequence ID" value="NZ_KQ960687.1"/>
</dbReference>
<gene>
    <name evidence="1" type="ORF">HMPREF1862_01804</name>
</gene>
<accession>A0AB34WX46</accession>
<protein>
    <submittedName>
        <fullName evidence="1">Uncharacterized protein</fullName>
    </submittedName>
</protein>
<evidence type="ECO:0000313" key="2">
    <source>
        <dbReference type="Proteomes" id="UP000070572"/>
    </source>
</evidence>
<name>A0AB34WX46_9ACTO</name>